<dbReference type="PIRSF" id="PIRSF037112">
    <property type="entry name" value="Antirestriction_ArdC"/>
    <property type="match status" value="1"/>
</dbReference>
<feature type="domain" description="N-terminal" evidence="1">
    <location>
        <begin position="13"/>
        <end position="139"/>
    </location>
</feature>
<feature type="domain" description="Polyvalent protein metallopeptidase" evidence="2">
    <location>
        <begin position="169"/>
        <end position="295"/>
    </location>
</feature>
<dbReference type="AlphaFoldDB" id="A0A380U3V9"/>
<reference evidence="3 4" key="1">
    <citation type="submission" date="2018-06" db="EMBL/GenBank/DDBJ databases">
        <authorList>
            <consortium name="Pathogen Informatics"/>
            <person name="Doyle S."/>
        </authorList>
    </citation>
    <scope>NUCLEOTIDE SEQUENCE [LARGE SCALE GENOMIC DNA]</scope>
    <source>
        <strain evidence="3 4">NCTC10801</strain>
    </source>
</reference>
<dbReference type="EMBL" id="UFRQ01000003">
    <property type="protein sequence ID" value="SUT95272.1"/>
    <property type="molecule type" value="Genomic_DNA"/>
</dbReference>
<dbReference type="OrthoDB" id="9792687at2"/>
<dbReference type="InterPro" id="IPR017113">
    <property type="entry name" value="Antirestriction_ArdC"/>
</dbReference>
<dbReference type="Pfam" id="PF08401">
    <property type="entry name" value="ArdcN"/>
    <property type="match status" value="1"/>
</dbReference>
<dbReference type="Proteomes" id="UP000254649">
    <property type="component" value="Unassembled WGS sequence"/>
</dbReference>
<accession>A0A380U3V9</accession>
<keyword evidence="3" id="KW-0808">Transferase</keyword>
<dbReference type="GO" id="GO:0016779">
    <property type="term" value="F:nucleotidyltransferase activity"/>
    <property type="evidence" value="ECO:0007669"/>
    <property type="project" value="UniProtKB-KW"/>
</dbReference>
<sequence>MTNLTFIKNTKVDLYQEVTNEIITALEQGTVPWLKPWSNPEREFALPSNAVSGRLYSGINILLLWIAADKKGYQQSKWITSAAIHKLSGRINKGEKATIVVNYTPREREKLDDDGQVMFDENGNPQMERFAVIKRYPLFNIEQCSGLPESFYEKVEPQPTQNPYALFAEIRQMIKGMDVDVQIKPTNRACYMPTTDQILMPEMKQFESNSKFYSTLLHEMTHATGHCKRLAREGITSGKAKFGNPLYAMEELVAEIGCAFLCAHIGFDDVPQHAAYIDSWLKVLKADKKAIFKATGFARTACDYMLDALNAQKLYENTFSSAERIAEVA</sequence>
<organism evidence="3 4">
    <name type="scientific">[Actinobacillus] rossii</name>
    <dbReference type="NCBI Taxonomy" id="123820"/>
    <lineage>
        <taxon>Bacteria</taxon>
        <taxon>Pseudomonadati</taxon>
        <taxon>Pseudomonadota</taxon>
        <taxon>Gammaproteobacteria</taxon>
        <taxon>Pasteurellales</taxon>
        <taxon>Pasteurellaceae</taxon>
    </lineage>
</organism>
<dbReference type="InterPro" id="IPR041459">
    <property type="entry name" value="MPTase-PolyVal"/>
</dbReference>
<dbReference type="EC" id="2.7.7.-" evidence="3"/>
<keyword evidence="4" id="KW-1185">Reference proteome</keyword>
<name>A0A380U3V9_9PAST</name>
<evidence type="ECO:0000313" key="3">
    <source>
        <dbReference type="EMBL" id="SUT95272.1"/>
    </source>
</evidence>
<gene>
    <name evidence="3" type="primary">traC</name>
    <name evidence="3" type="ORF">NCTC10801_02430</name>
</gene>
<dbReference type="Pfam" id="PF18818">
    <property type="entry name" value="MPTase-PolyVal"/>
    <property type="match status" value="1"/>
</dbReference>
<evidence type="ECO:0000313" key="4">
    <source>
        <dbReference type="Proteomes" id="UP000254649"/>
    </source>
</evidence>
<evidence type="ECO:0000259" key="1">
    <source>
        <dbReference type="Pfam" id="PF08401"/>
    </source>
</evidence>
<keyword evidence="3" id="KW-0548">Nucleotidyltransferase</keyword>
<dbReference type="InterPro" id="IPR013610">
    <property type="entry name" value="ArdC_N"/>
</dbReference>
<evidence type="ECO:0000259" key="2">
    <source>
        <dbReference type="Pfam" id="PF18818"/>
    </source>
</evidence>
<dbReference type="GO" id="GO:0003697">
    <property type="term" value="F:single-stranded DNA binding"/>
    <property type="evidence" value="ECO:0007669"/>
    <property type="project" value="InterPro"/>
</dbReference>
<proteinExistence type="predicted"/>
<protein>
    <submittedName>
        <fullName evidence="3">DNA primase TraC</fullName>
        <ecNumber evidence="3">2.7.7.-</ecNumber>
    </submittedName>
</protein>